<evidence type="ECO:0000256" key="9">
    <source>
        <dbReference type="ARBA" id="ARBA00022692"/>
    </source>
</evidence>
<evidence type="ECO:0000256" key="13">
    <source>
        <dbReference type="ARBA" id="ARBA00022833"/>
    </source>
</evidence>
<dbReference type="Proteomes" id="UP000323386">
    <property type="component" value="Unassembled WGS sequence"/>
</dbReference>
<evidence type="ECO:0000256" key="21">
    <source>
        <dbReference type="SAM" id="Phobius"/>
    </source>
</evidence>
<dbReference type="GO" id="GO:0005778">
    <property type="term" value="C:peroxisomal membrane"/>
    <property type="evidence" value="ECO:0007669"/>
    <property type="project" value="UniProtKB-SubCell"/>
</dbReference>
<keyword evidence="10" id="KW-0479">Metal-binding</keyword>
<comment type="subcellular location">
    <subcellularLocation>
        <location evidence="2">Peroxisome membrane</location>
        <topology evidence="2">Multi-pass membrane protein</topology>
    </subcellularLocation>
</comment>
<dbReference type="InterPro" id="IPR013083">
    <property type="entry name" value="Znf_RING/FYVE/PHD"/>
</dbReference>
<dbReference type="EMBL" id="OOIP01000007">
    <property type="protein sequence ID" value="SPO37659.1"/>
    <property type="molecule type" value="Genomic_DNA"/>
</dbReference>
<feature type="domain" description="RING-type" evidence="22">
    <location>
        <begin position="425"/>
        <end position="456"/>
    </location>
</feature>
<feature type="compositionally biased region" description="Low complexity" evidence="20">
    <location>
        <begin position="18"/>
        <end position="37"/>
    </location>
</feature>
<evidence type="ECO:0000256" key="10">
    <source>
        <dbReference type="ARBA" id="ARBA00022723"/>
    </source>
</evidence>
<dbReference type="Pfam" id="PF13445">
    <property type="entry name" value="zf-RING_UBOX"/>
    <property type="match status" value="1"/>
</dbReference>
<dbReference type="Gene3D" id="3.30.40.10">
    <property type="entry name" value="Zinc/RING finger domain, C3HC4 (zinc finger)"/>
    <property type="match status" value="1"/>
</dbReference>
<comment type="pathway">
    <text evidence="3">Protein modification; protein ubiquitination.</text>
</comment>
<evidence type="ECO:0000256" key="18">
    <source>
        <dbReference type="ARBA" id="ARBA00041230"/>
    </source>
</evidence>
<dbReference type="GO" id="GO:0016567">
    <property type="term" value="P:protein ubiquitination"/>
    <property type="evidence" value="ECO:0007669"/>
    <property type="project" value="UniProtKB-ARBA"/>
</dbReference>
<dbReference type="InterPro" id="IPR017907">
    <property type="entry name" value="Znf_RING_CS"/>
</dbReference>
<evidence type="ECO:0000256" key="5">
    <source>
        <dbReference type="ARBA" id="ARBA00012483"/>
    </source>
</evidence>
<feature type="region of interest" description="Disordered" evidence="20">
    <location>
        <begin position="349"/>
        <end position="374"/>
    </location>
</feature>
<evidence type="ECO:0000256" key="17">
    <source>
        <dbReference type="ARBA" id="ARBA00023140"/>
    </source>
</evidence>
<feature type="transmembrane region" description="Helical" evidence="21">
    <location>
        <begin position="149"/>
        <end position="169"/>
    </location>
</feature>
<accession>A0A5C3F2I9</accession>
<dbReference type="InterPro" id="IPR001841">
    <property type="entry name" value="Znf_RING"/>
</dbReference>
<evidence type="ECO:0000256" key="20">
    <source>
        <dbReference type="SAM" id="MobiDB-lite"/>
    </source>
</evidence>
<evidence type="ECO:0000259" key="22">
    <source>
        <dbReference type="PROSITE" id="PS50089"/>
    </source>
</evidence>
<feature type="compositionally biased region" description="Low complexity" evidence="20">
    <location>
        <begin position="310"/>
        <end position="326"/>
    </location>
</feature>
<evidence type="ECO:0000256" key="12">
    <source>
        <dbReference type="ARBA" id="ARBA00022786"/>
    </source>
</evidence>
<dbReference type="GO" id="GO:0061630">
    <property type="term" value="F:ubiquitin protein ligase activity"/>
    <property type="evidence" value="ECO:0007669"/>
    <property type="project" value="UniProtKB-EC"/>
</dbReference>
<evidence type="ECO:0000256" key="8">
    <source>
        <dbReference type="ARBA" id="ARBA00022679"/>
    </source>
</evidence>
<evidence type="ECO:0000256" key="3">
    <source>
        <dbReference type="ARBA" id="ARBA00004906"/>
    </source>
</evidence>
<keyword evidence="11 19" id="KW-0863">Zinc-finger</keyword>
<evidence type="ECO:0000313" key="23">
    <source>
        <dbReference type="EMBL" id="SPO37659.1"/>
    </source>
</evidence>
<feature type="compositionally biased region" description="Low complexity" evidence="20">
    <location>
        <begin position="349"/>
        <end position="370"/>
    </location>
</feature>
<dbReference type="InterPro" id="IPR006845">
    <property type="entry name" value="Pex_N"/>
</dbReference>
<dbReference type="PANTHER" id="PTHR23350">
    <property type="entry name" value="PEROXISOME ASSEMBLY PROTEIN 10"/>
    <property type="match status" value="1"/>
</dbReference>
<keyword evidence="12" id="KW-0833">Ubl conjugation pathway</keyword>
<evidence type="ECO:0000256" key="14">
    <source>
        <dbReference type="ARBA" id="ARBA00022927"/>
    </source>
</evidence>
<sequence>MADTSSPPRAGPSSEVGTTSPASTSPQPRPSPSSATPGDDGSRIAATAASAATSSRFSFPRASQPEIVRAYQKDVYYRDLFTSHLTDVVRGLVGTRTLHAHMDSIALVGSLAYFGLTSLGGSNQTLGEEYVNAMMVGRRGRIIRAKRRTAFILLHVLVPFLLTRLYTALRRTLARRATAQEQAEQRARMRARALRQAPPTSSRPVRAYRRLVALLAAKLPSMDTVTAQDGWLAYAGAAHLMLFYLGGKYYGVAQRVAGVSYISTIPQRPGAKPPSYEVLGVLLGIQLGVKLLLSINGYASERRRAAKNAATAAGSASGSASTSASSPTESKDTVQIDGRVYSHASSPAALLPTSAAPPRSSSQSHPSASAGGTVPLHYVDAGTLPPASLLSLPAGLSAEEVERAQAASKGLATELEQVASTVLRCTLCMDQRTPQCGNSAATECGHVFCWDCIVGWAREKHWQSAR</sequence>
<keyword evidence="6" id="KW-0813">Transport</keyword>
<dbReference type="GO" id="GO:0016562">
    <property type="term" value="P:protein import into peroxisome matrix, receptor recycling"/>
    <property type="evidence" value="ECO:0007669"/>
    <property type="project" value="UniProtKB-ARBA"/>
</dbReference>
<feature type="region of interest" description="Disordered" evidence="20">
    <location>
        <begin position="310"/>
        <end position="334"/>
    </location>
</feature>
<keyword evidence="7" id="KW-0962">Peroxisome biogenesis</keyword>
<keyword evidence="8" id="KW-0808">Transferase</keyword>
<evidence type="ECO:0000256" key="1">
    <source>
        <dbReference type="ARBA" id="ARBA00000900"/>
    </source>
</evidence>
<dbReference type="GO" id="GO:0008270">
    <property type="term" value="F:zinc ion binding"/>
    <property type="evidence" value="ECO:0007669"/>
    <property type="project" value="UniProtKB-KW"/>
</dbReference>
<dbReference type="SUPFAM" id="SSF57850">
    <property type="entry name" value="RING/U-box"/>
    <property type="match status" value="1"/>
</dbReference>
<keyword evidence="9 21" id="KW-0812">Transmembrane</keyword>
<keyword evidence="24" id="KW-1185">Reference proteome</keyword>
<dbReference type="PROSITE" id="PS50089">
    <property type="entry name" value="ZF_RING_2"/>
    <property type="match status" value="1"/>
</dbReference>
<evidence type="ECO:0000256" key="6">
    <source>
        <dbReference type="ARBA" id="ARBA00022448"/>
    </source>
</evidence>
<dbReference type="Pfam" id="PF04757">
    <property type="entry name" value="Pex2_Pex12"/>
    <property type="match status" value="1"/>
</dbReference>
<keyword evidence="16 21" id="KW-0472">Membrane</keyword>
<evidence type="ECO:0000256" key="2">
    <source>
        <dbReference type="ARBA" id="ARBA00004585"/>
    </source>
</evidence>
<keyword evidence="15 21" id="KW-1133">Transmembrane helix</keyword>
<dbReference type="OrthoDB" id="6270329at2759"/>
<evidence type="ECO:0000256" key="7">
    <source>
        <dbReference type="ARBA" id="ARBA00022593"/>
    </source>
</evidence>
<reference evidence="23 24" key="1">
    <citation type="submission" date="2018-03" db="EMBL/GenBank/DDBJ databases">
        <authorList>
            <person name="Guldener U."/>
        </authorList>
    </citation>
    <scope>NUCLEOTIDE SEQUENCE [LARGE SCALE GENOMIC DNA]</scope>
    <source>
        <strain evidence="23 24">DAOM196992</strain>
    </source>
</reference>
<dbReference type="InterPro" id="IPR027370">
    <property type="entry name" value="Znf-RING_euk"/>
</dbReference>
<protein>
    <recommendedName>
        <fullName evidence="5">RING-type E3 ubiquitin transferase</fullName>
        <ecNumber evidence="5">2.3.2.27</ecNumber>
    </recommendedName>
    <alternativeName>
        <fullName evidence="18">Peroxin-10</fullName>
    </alternativeName>
</protein>
<dbReference type="EC" id="2.3.2.27" evidence="5"/>
<dbReference type="PANTHER" id="PTHR23350:SF0">
    <property type="entry name" value="PEROXISOME BIOGENESIS FACTOR 10"/>
    <property type="match status" value="1"/>
</dbReference>
<evidence type="ECO:0000256" key="19">
    <source>
        <dbReference type="PROSITE-ProRule" id="PRU00175"/>
    </source>
</evidence>
<evidence type="ECO:0000256" key="4">
    <source>
        <dbReference type="ARBA" id="ARBA00008704"/>
    </source>
</evidence>
<evidence type="ECO:0000313" key="24">
    <source>
        <dbReference type="Proteomes" id="UP000323386"/>
    </source>
</evidence>
<keyword evidence="13" id="KW-0862">Zinc</keyword>
<gene>
    <name evidence="23" type="ORF">PSFLO_03135</name>
</gene>
<dbReference type="PROSITE" id="PS00518">
    <property type="entry name" value="ZF_RING_1"/>
    <property type="match status" value="1"/>
</dbReference>
<feature type="region of interest" description="Disordered" evidence="20">
    <location>
        <begin position="1"/>
        <end position="43"/>
    </location>
</feature>
<comment type="similarity">
    <text evidence="4">Belongs to the pex2/pex10/pex12 family.</text>
</comment>
<dbReference type="InterPro" id="IPR025654">
    <property type="entry name" value="PEX2/10"/>
</dbReference>
<evidence type="ECO:0000256" key="11">
    <source>
        <dbReference type="ARBA" id="ARBA00022771"/>
    </source>
</evidence>
<dbReference type="AlphaFoldDB" id="A0A5C3F2I9"/>
<name>A0A5C3F2I9_9BASI</name>
<proteinExistence type="inferred from homology"/>
<evidence type="ECO:0000256" key="15">
    <source>
        <dbReference type="ARBA" id="ARBA00022989"/>
    </source>
</evidence>
<keyword evidence="14" id="KW-0653">Protein transport</keyword>
<evidence type="ECO:0000256" key="16">
    <source>
        <dbReference type="ARBA" id="ARBA00023136"/>
    </source>
</evidence>
<comment type="catalytic activity">
    <reaction evidence="1">
        <text>S-ubiquitinyl-[E2 ubiquitin-conjugating enzyme]-L-cysteine + [acceptor protein]-L-lysine = [E2 ubiquitin-conjugating enzyme]-L-cysteine + N(6)-ubiquitinyl-[acceptor protein]-L-lysine.</text>
        <dbReference type="EC" id="2.3.2.27"/>
    </reaction>
</comment>
<keyword evidence="17" id="KW-0576">Peroxisome</keyword>
<organism evidence="23 24">
    <name type="scientific">Pseudozyma flocculosa</name>
    <dbReference type="NCBI Taxonomy" id="84751"/>
    <lineage>
        <taxon>Eukaryota</taxon>
        <taxon>Fungi</taxon>
        <taxon>Dikarya</taxon>
        <taxon>Basidiomycota</taxon>
        <taxon>Ustilaginomycotina</taxon>
        <taxon>Ustilaginomycetes</taxon>
        <taxon>Ustilaginales</taxon>
        <taxon>Ustilaginaceae</taxon>
        <taxon>Pseudozyma</taxon>
    </lineage>
</organism>